<proteinExistence type="predicted"/>
<protein>
    <submittedName>
        <fullName evidence="1">Uncharacterized protein</fullName>
    </submittedName>
</protein>
<comment type="caution">
    <text evidence="1">The sequence shown here is derived from an EMBL/GenBank/DDBJ whole genome shotgun (WGS) entry which is preliminary data.</text>
</comment>
<dbReference type="Proteomes" id="UP000324222">
    <property type="component" value="Unassembled WGS sequence"/>
</dbReference>
<evidence type="ECO:0000313" key="1">
    <source>
        <dbReference type="EMBL" id="MPC16387.1"/>
    </source>
</evidence>
<keyword evidence="2" id="KW-1185">Reference proteome</keyword>
<organism evidence="1 2">
    <name type="scientific">Portunus trituberculatus</name>
    <name type="common">Swimming crab</name>
    <name type="synonym">Neptunus trituberculatus</name>
    <dbReference type="NCBI Taxonomy" id="210409"/>
    <lineage>
        <taxon>Eukaryota</taxon>
        <taxon>Metazoa</taxon>
        <taxon>Ecdysozoa</taxon>
        <taxon>Arthropoda</taxon>
        <taxon>Crustacea</taxon>
        <taxon>Multicrustacea</taxon>
        <taxon>Malacostraca</taxon>
        <taxon>Eumalacostraca</taxon>
        <taxon>Eucarida</taxon>
        <taxon>Decapoda</taxon>
        <taxon>Pleocyemata</taxon>
        <taxon>Brachyura</taxon>
        <taxon>Eubrachyura</taxon>
        <taxon>Portunoidea</taxon>
        <taxon>Portunidae</taxon>
        <taxon>Portuninae</taxon>
        <taxon>Portunus</taxon>
    </lineage>
</organism>
<gene>
    <name evidence="1" type="ORF">E2C01_009212</name>
</gene>
<sequence>MFGQGAHSPTLSAVRSHWLVCNISGHWHSLSQGKTRSFLCVGALLVLFWRSGKRLWCRDLDFRLWLRGLDLRLRFRGFGQNGVLQLDVPLKIIFAAGAVGTMLTLERLLCSVFKVVPITVGLPAEGLVASGADVTIPVHSFLVKTKVSLGGKEFIAAMRPPLLRVHLYDVSIHIALSIHDVITRWTFEVLRSVVVAAACSNFHSDPEREVVDGDCVLFCQQRHERQLTGGCADCQKLSDGLTGSRKA</sequence>
<dbReference type="EMBL" id="VSRR010000502">
    <property type="protein sequence ID" value="MPC16387.1"/>
    <property type="molecule type" value="Genomic_DNA"/>
</dbReference>
<reference evidence="1 2" key="1">
    <citation type="submission" date="2019-05" db="EMBL/GenBank/DDBJ databases">
        <title>Another draft genome of Portunus trituberculatus and its Hox gene families provides insights of decapod evolution.</title>
        <authorList>
            <person name="Jeong J.-H."/>
            <person name="Song I."/>
            <person name="Kim S."/>
            <person name="Choi T."/>
            <person name="Kim D."/>
            <person name="Ryu S."/>
            <person name="Kim W."/>
        </authorList>
    </citation>
    <scope>NUCLEOTIDE SEQUENCE [LARGE SCALE GENOMIC DNA]</scope>
    <source>
        <tissue evidence="1">Muscle</tissue>
    </source>
</reference>
<name>A0A5B7D2V4_PORTR</name>
<accession>A0A5B7D2V4</accession>
<dbReference type="AlphaFoldDB" id="A0A5B7D2V4"/>
<evidence type="ECO:0000313" key="2">
    <source>
        <dbReference type="Proteomes" id="UP000324222"/>
    </source>
</evidence>